<sequence>MWHSQVSMELSRAIAEEQTALVAVLSDLKRQKEARAQVCAGVAQHSRNVLIQKDQALSEIATTQIPQTAGIGSLPGIGNVSDDIMDISLPAQSGQALGAASHAKQAGAMTTGLPTTAGMLAAATGELVEVSMQEETDISVTTMAAKAPLMEDNMGEVLTAAESAFINTADAGGHGPDAEGQQGQAAEAPADPLAPHSIFAADDLISRHPGDLPAAAKAMQSPQVSPLGSPAGGRQVQDAAKDVHSSPTTPLEWAGKSGGSAGSSPTAPGPKGEQLAGFRSTGSPGGAQEDADAQQQQSSAQRAQRLASQTSGMMGQMQEQLLGGPPAAAEPLSGHRLSDAIGQLLETYGAAMPGNEEARAGSGIDEGGEAVSPCSQGSTGSAAAPATSSLPVCEAVTATLAQAAEHAERCLALVTSAEGMPGVRAREALVICKQLHATLGALEPGNATVQEGLEICKAAGAVSPLPAIEQSTAGTLKTCAVLLPVAMWLLLIGWGFAEYQRITHWPPPT</sequence>
<keyword evidence="3" id="KW-1185">Reference proteome</keyword>
<protein>
    <submittedName>
        <fullName evidence="2">Uncharacterized protein</fullName>
    </submittedName>
</protein>
<organism evidence="2 3">
    <name type="scientific">Coccomyxa viridis</name>
    <dbReference type="NCBI Taxonomy" id="1274662"/>
    <lineage>
        <taxon>Eukaryota</taxon>
        <taxon>Viridiplantae</taxon>
        <taxon>Chlorophyta</taxon>
        <taxon>core chlorophytes</taxon>
        <taxon>Trebouxiophyceae</taxon>
        <taxon>Trebouxiophyceae incertae sedis</taxon>
        <taxon>Coccomyxaceae</taxon>
        <taxon>Coccomyxa</taxon>
    </lineage>
</organism>
<feature type="compositionally biased region" description="Low complexity" evidence="1">
    <location>
        <begin position="178"/>
        <end position="189"/>
    </location>
</feature>
<dbReference type="Proteomes" id="UP001314263">
    <property type="component" value="Unassembled WGS sequence"/>
</dbReference>
<feature type="region of interest" description="Disordered" evidence="1">
    <location>
        <begin position="215"/>
        <end position="312"/>
    </location>
</feature>
<accession>A0AAV1IBN9</accession>
<dbReference type="AlphaFoldDB" id="A0AAV1IBN9"/>
<reference evidence="2 3" key="1">
    <citation type="submission" date="2023-10" db="EMBL/GenBank/DDBJ databases">
        <authorList>
            <person name="Maclean D."/>
            <person name="Macfadyen A."/>
        </authorList>
    </citation>
    <scope>NUCLEOTIDE SEQUENCE [LARGE SCALE GENOMIC DNA]</scope>
</reference>
<comment type="caution">
    <text evidence="2">The sequence shown here is derived from an EMBL/GenBank/DDBJ whole genome shotgun (WGS) entry which is preliminary data.</text>
</comment>
<feature type="region of interest" description="Disordered" evidence="1">
    <location>
        <begin position="358"/>
        <end position="385"/>
    </location>
</feature>
<evidence type="ECO:0000313" key="3">
    <source>
        <dbReference type="Proteomes" id="UP001314263"/>
    </source>
</evidence>
<feature type="compositionally biased region" description="Low complexity" evidence="1">
    <location>
        <begin position="262"/>
        <end position="272"/>
    </location>
</feature>
<feature type="region of interest" description="Disordered" evidence="1">
    <location>
        <begin position="168"/>
        <end position="189"/>
    </location>
</feature>
<name>A0AAV1IBN9_9CHLO</name>
<feature type="compositionally biased region" description="Low complexity" evidence="1">
    <location>
        <begin position="293"/>
        <end position="309"/>
    </location>
</feature>
<evidence type="ECO:0000313" key="2">
    <source>
        <dbReference type="EMBL" id="CAK0783940.1"/>
    </source>
</evidence>
<evidence type="ECO:0000256" key="1">
    <source>
        <dbReference type="SAM" id="MobiDB-lite"/>
    </source>
</evidence>
<dbReference type="EMBL" id="CAUYUE010000009">
    <property type="protein sequence ID" value="CAK0783940.1"/>
    <property type="molecule type" value="Genomic_DNA"/>
</dbReference>
<proteinExistence type="predicted"/>
<gene>
    <name evidence="2" type="ORF">CVIRNUC_007143</name>
</gene>